<organism evidence="1 2">
    <name type="scientific">Terriglobus roseus (strain DSM 18391 / NRRL B-41598 / KBS 63)</name>
    <dbReference type="NCBI Taxonomy" id="926566"/>
    <lineage>
        <taxon>Bacteria</taxon>
        <taxon>Pseudomonadati</taxon>
        <taxon>Acidobacteriota</taxon>
        <taxon>Terriglobia</taxon>
        <taxon>Terriglobales</taxon>
        <taxon>Acidobacteriaceae</taxon>
        <taxon>Terriglobus</taxon>
    </lineage>
</organism>
<dbReference type="AlphaFoldDB" id="I3ZJ07"/>
<evidence type="ECO:0000313" key="2">
    <source>
        <dbReference type="Proteomes" id="UP000006056"/>
    </source>
</evidence>
<dbReference type="STRING" id="926566.Terro_2993"/>
<dbReference type="OrthoDB" id="120890at2"/>
<dbReference type="HOGENOM" id="CLU_1767157_0_0_0"/>
<protein>
    <submittedName>
        <fullName evidence="1">Uncharacterized protein</fullName>
    </submittedName>
</protein>
<keyword evidence="2" id="KW-1185">Reference proteome</keyword>
<name>I3ZJ07_TERRK</name>
<gene>
    <name evidence="1" type="ordered locus">Terro_2993</name>
</gene>
<accession>I3ZJ07</accession>
<dbReference type="Proteomes" id="UP000006056">
    <property type="component" value="Chromosome"/>
</dbReference>
<reference evidence="1 2" key="1">
    <citation type="submission" date="2012-06" db="EMBL/GenBank/DDBJ databases">
        <title>Complete genome of Terriglobus roseus DSM 18391.</title>
        <authorList>
            <consortium name="US DOE Joint Genome Institute (JGI-PGF)"/>
            <person name="Lucas S."/>
            <person name="Copeland A."/>
            <person name="Lapidus A."/>
            <person name="Glavina del Rio T."/>
            <person name="Dalin E."/>
            <person name="Tice H."/>
            <person name="Bruce D."/>
            <person name="Goodwin L."/>
            <person name="Pitluck S."/>
            <person name="Peters L."/>
            <person name="Mikhailova N."/>
            <person name="Munk A.C.C."/>
            <person name="Kyrpides N."/>
            <person name="Mavromatis K."/>
            <person name="Ivanova N."/>
            <person name="Brettin T."/>
            <person name="Detter J.C."/>
            <person name="Han C."/>
            <person name="Larimer F."/>
            <person name="Land M."/>
            <person name="Hauser L."/>
            <person name="Markowitz V."/>
            <person name="Cheng J.-F."/>
            <person name="Hugenholtz P."/>
            <person name="Woyke T."/>
            <person name="Wu D."/>
            <person name="Brambilla E."/>
            <person name="Klenk H.-P."/>
            <person name="Eisen J.A."/>
        </authorList>
    </citation>
    <scope>NUCLEOTIDE SEQUENCE [LARGE SCALE GENOMIC DNA]</scope>
    <source>
        <strain evidence="2">DSM 18391 / NRRL B-41598 / KBS 63</strain>
    </source>
</reference>
<dbReference type="RefSeq" id="WP_014786489.1">
    <property type="nucleotide sequence ID" value="NC_018014.1"/>
</dbReference>
<evidence type="ECO:0000313" key="1">
    <source>
        <dbReference type="EMBL" id="AFL89225.1"/>
    </source>
</evidence>
<proteinExistence type="predicted"/>
<dbReference type="KEGG" id="trs:Terro_2993"/>
<sequence>MKHRISPKLAYATAAVLFLIAVIPVPGLVAPDWTVTTLDASHRPISGITVREVWKHYSLESISHEEDHVTNSTGQVHFARRQRRSSVAGRFLGCLGQVLSTGAEASCGPHSYLVAFGKGIDTMDWQDAEQENGTSEPWQSSTLILKH</sequence>
<dbReference type="EMBL" id="CP003379">
    <property type="protein sequence ID" value="AFL89225.1"/>
    <property type="molecule type" value="Genomic_DNA"/>
</dbReference>